<gene>
    <name evidence="1" type="ORF">UFOVP372_18</name>
</gene>
<dbReference type="EMBL" id="LR798302">
    <property type="protein sequence ID" value="CAB5222609.1"/>
    <property type="molecule type" value="Genomic_DNA"/>
</dbReference>
<evidence type="ECO:0000313" key="1">
    <source>
        <dbReference type="EMBL" id="CAB5222609.1"/>
    </source>
</evidence>
<protein>
    <submittedName>
        <fullName evidence="1">Uncharacterized protein</fullName>
    </submittedName>
</protein>
<reference evidence="1" key="1">
    <citation type="submission" date="2020-05" db="EMBL/GenBank/DDBJ databases">
        <authorList>
            <person name="Chiriac C."/>
            <person name="Salcher M."/>
            <person name="Ghai R."/>
            <person name="Kavagutti S V."/>
        </authorList>
    </citation>
    <scope>NUCLEOTIDE SEQUENCE</scope>
</reference>
<name>A0A6J7WX04_9CAUD</name>
<accession>A0A6J7WX04</accession>
<sequence length="68" mass="7731">MSGIGMKTFNNSQELFDAGYAVPLYDNLENTTRWRYRAESWTTEGPPLLCDVVTLCGMKITVKKVKKL</sequence>
<organism evidence="1">
    <name type="scientific">uncultured Caudovirales phage</name>
    <dbReference type="NCBI Taxonomy" id="2100421"/>
    <lineage>
        <taxon>Viruses</taxon>
        <taxon>Duplodnaviria</taxon>
        <taxon>Heunggongvirae</taxon>
        <taxon>Uroviricota</taxon>
        <taxon>Caudoviricetes</taxon>
        <taxon>Peduoviridae</taxon>
        <taxon>Maltschvirus</taxon>
        <taxon>Maltschvirus maltsch</taxon>
    </lineage>
</organism>
<proteinExistence type="predicted"/>